<comment type="caution">
    <text evidence="1">The sequence shown here is derived from an EMBL/GenBank/DDBJ whole genome shotgun (WGS) entry which is preliminary data.</text>
</comment>
<protein>
    <recommendedName>
        <fullName evidence="3">DUF2958 domain-containing protein</fullName>
    </recommendedName>
</protein>
<sequence>MDLLTQSLRERLLANSLSEADHVPLVKFFNPIGAATWLFTELDSDGDTLFGLCDLGLGFPELGGASLSEIASVRLPLGLRIERDLHFAAEHQLSVYAEAARACGQITEHPDHLARAAAALARAGEQGRSRSPP</sequence>
<dbReference type="InterPro" id="IPR021341">
    <property type="entry name" value="DUF2958"/>
</dbReference>
<dbReference type="Pfam" id="PF11171">
    <property type="entry name" value="DUF2958"/>
    <property type="match status" value="1"/>
</dbReference>
<reference evidence="1 2" key="1">
    <citation type="submission" date="2020-08" db="EMBL/GenBank/DDBJ databases">
        <title>Genomic Encyclopedia of Type Strains, Phase IV (KMG-IV): sequencing the most valuable type-strain genomes for metagenomic binning, comparative biology and taxonomic classification.</title>
        <authorList>
            <person name="Goeker M."/>
        </authorList>
    </citation>
    <scope>NUCLEOTIDE SEQUENCE [LARGE SCALE GENOMIC DNA]</scope>
    <source>
        <strain evidence="1 2">DSM 27203</strain>
    </source>
</reference>
<dbReference type="RefSeq" id="WP_184005726.1">
    <property type="nucleotide sequence ID" value="NZ_BAABIF010000007.1"/>
</dbReference>
<accession>A0A840Z379</accession>
<dbReference type="Proteomes" id="UP000554342">
    <property type="component" value="Unassembled WGS sequence"/>
</dbReference>
<evidence type="ECO:0008006" key="3">
    <source>
        <dbReference type="Google" id="ProtNLM"/>
    </source>
</evidence>
<keyword evidence="2" id="KW-1185">Reference proteome</keyword>
<proteinExistence type="predicted"/>
<dbReference type="AlphaFoldDB" id="A0A840Z379"/>
<evidence type="ECO:0000313" key="2">
    <source>
        <dbReference type="Proteomes" id="UP000554342"/>
    </source>
</evidence>
<organism evidence="1 2">
    <name type="scientific">Stakelama sediminis</name>
    <dbReference type="NCBI Taxonomy" id="463200"/>
    <lineage>
        <taxon>Bacteria</taxon>
        <taxon>Pseudomonadati</taxon>
        <taxon>Pseudomonadota</taxon>
        <taxon>Alphaproteobacteria</taxon>
        <taxon>Sphingomonadales</taxon>
        <taxon>Sphingomonadaceae</taxon>
        <taxon>Stakelama</taxon>
    </lineage>
</organism>
<gene>
    <name evidence="1" type="ORF">FHR23_003108</name>
</gene>
<dbReference type="EMBL" id="JACIJI010000009">
    <property type="protein sequence ID" value="MBB5720146.1"/>
    <property type="molecule type" value="Genomic_DNA"/>
</dbReference>
<evidence type="ECO:0000313" key="1">
    <source>
        <dbReference type="EMBL" id="MBB5720146.1"/>
    </source>
</evidence>
<name>A0A840Z379_9SPHN</name>